<comment type="caution">
    <text evidence="1">The sequence shown here is derived from an EMBL/GenBank/DDBJ whole genome shotgun (WGS) entry which is preliminary data.</text>
</comment>
<sequence length="300" mass="34685">MPNIEELNLSIVEYYSLKTLNILQAPKTLDKLRIECGTIQCGGTSTELTFEIMQTLLKAFNSQLLSLILIMINPVEDFSNFDKVQSLVSNFTCLESFQYLINTIHQPNSQSHFPNVKLLSDSSYSLFTLPKPQQFDTISERFNLDSRLTFRSLYKYHTVRIGSKELSTRFELPSDLKLVNLRKIYFEQPMEDIEHDDIHQFVPKIIAQSPNLNSLSFTTETNAENLIEQLNKMIMIPVKKRIHFLHLKIDTQRNDSCYNSIFLFELSNIFPSLKALEIEGSHRVFGDYFVSFNESVDLSG</sequence>
<protein>
    <submittedName>
        <fullName evidence="1">Uncharacterized protein</fullName>
    </submittedName>
</protein>
<reference evidence="1" key="1">
    <citation type="submission" date="2021-02" db="EMBL/GenBank/DDBJ databases">
        <authorList>
            <person name="Nowell W R."/>
        </authorList>
    </citation>
    <scope>NUCLEOTIDE SEQUENCE</scope>
</reference>
<evidence type="ECO:0000313" key="2">
    <source>
        <dbReference type="Proteomes" id="UP000663860"/>
    </source>
</evidence>
<gene>
    <name evidence="1" type="ORF">IZO911_LOCUS353</name>
</gene>
<dbReference type="EMBL" id="CAJNOE010000002">
    <property type="protein sequence ID" value="CAF0713243.1"/>
    <property type="molecule type" value="Genomic_DNA"/>
</dbReference>
<dbReference type="AlphaFoldDB" id="A0A813M5E0"/>
<name>A0A813M5E0_9BILA</name>
<proteinExistence type="predicted"/>
<organism evidence="1 2">
    <name type="scientific">Adineta steineri</name>
    <dbReference type="NCBI Taxonomy" id="433720"/>
    <lineage>
        <taxon>Eukaryota</taxon>
        <taxon>Metazoa</taxon>
        <taxon>Spiralia</taxon>
        <taxon>Gnathifera</taxon>
        <taxon>Rotifera</taxon>
        <taxon>Eurotatoria</taxon>
        <taxon>Bdelloidea</taxon>
        <taxon>Adinetida</taxon>
        <taxon>Adinetidae</taxon>
        <taxon>Adineta</taxon>
    </lineage>
</organism>
<evidence type="ECO:0000313" key="1">
    <source>
        <dbReference type="EMBL" id="CAF0713243.1"/>
    </source>
</evidence>
<accession>A0A813M5E0</accession>
<dbReference type="Proteomes" id="UP000663860">
    <property type="component" value="Unassembled WGS sequence"/>
</dbReference>